<protein>
    <submittedName>
        <fullName evidence="2">Uncharacterized protein</fullName>
    </submittedName>
</protein>
<gene>
    <name evidence="2" type="ORF">E2562_003580</name>
</gene>
<evidence type="ECO:0000313" key="3">
    <source>
        <dbReference type="Proteomes" id="UP000479710"/>
    </source>
</evidence>
<dbReference type="EMBL" id="SPHZ02000008">
    <property type="protein sequence ID" value="KAF0901609.1"/>
    <property type="molecule type" value="Genomic_DNA"/>
</dbReference>
<sequence>MQREVEPRAAVQVAGKLQPGPVLPLPVSGHGPRGASHDDNHLSLPLRLLLRRTSSRAHRLCCAVCAVLPSASARSVVRAPVIQ</sequence>
<dbReference type="Proteomes" id="UP000479710">
    <property type="component" value="Unassembled WGS sequence"/>
</dbReference>
<evidence type="ECO:0000256" key="1">
    <source>
        <dbReference type="SAM" id="MobiDB-lite"/>
    </source>
</evidence>
<feature type="region of interest" description="Disordered" evidence="1">
    <location>
        <begin position="1"/>
        <end position="40"/>
    </location>
</feature>
<dbReference type="AlphaFoldDB" id="A0A6G1CN79"/>
<accession>A0A6G1CN79</accession>
<keyword evidence="3" id="KW-1185">Reference proteome</keyword>
<evidence type="ECO:0000313" key="2">
    <source>
        <dbReference type="EMBL" id="KAF0901609.1"/>
    </source>
</evidence>
<reference evidence="2 3" key="1">
    <citation type="submission" date="2019-11" db="EMBL/GenBank/DDBJ databases">
        <title>Whole genome sequence of Oryza granulata.</title>
        <authorList>
            <person name="Li W."/>
        </authorList>
    </citation>
    <scope>NUCLEOTIDE SEQUENCE [LARGE SCALE GENOMIC DNA]</scope>
    <source>
        <strain evidence="3">cv. Menghai</strain>
        <tissue evidence="2">Leaf</tissue>
    </source>
</reference>
<comment type="caution">
    <text evidence="2">The sequence shown here is derived from an EMBL/GenBank/DDBJ whole genome shotgun (WGS) entry which is preliminary data.</text>
</comment>
<proteinExistence type="predicted"/>
<name>A0A6G1CN79_9ORYZ</name>
<organism evidence="2 3">
    <name type="scientific">Oryza meyeriana var. granulata</name>
    <dbReference type="NCBI Taxonomy" id="110450"/>
    <lineage>
        <taxon>Eukaryota</taxon>
        <taxon>Viridiplantae</taxon>
        <taxon>Streptophyta</taxon>
        <taxon>Embryophyta</taxon>
        <taxon>Tracheophyta</taxon>
        <taxon>Spermatophyta</taxon>
        <taxon>Magnoliopsida</taxon>
        <taxon>Liliopsida</taxon>
        <taxon>Poales</taxon>
        <taxon>Poaceae</taxon>
        <taxon>BOP clade</taxon>
        <taxon>Oryzoideae</taxon>
        <taxon>Oryzeae</taxon>
        <taxon>Oryzinae</taxon>
        <taxon>Oryza</taxon>
        <taxon>Oryza meyeriana</taxon>
    </lineage>
</organism>